<dbReference type="GO" id="GO:0010124">
    <property type="term" value="P:phenylacetate catabolic process"/>
    <property type="evidence" value="ECO:0007669"/>
    <property type="project" value="TreeGrafter"/>
</dbReference>
<keyword evidence="16" id="KW-1185">Reference proteome</keyword>
<evidence type="ECO:0000313" key="15">
    <source>
        <dbReference type="EMBL" id="KAJ1967847.1"/>
    </source>
</evidence>
<dbReference type="InterPro" id="IPR020616">
    <property type="entry name" value="Thiolase_N"/>
</dbReference>
<dbReference type="PANTHER" id="PTHR43853">
    <property type="entry name" value="3-KETOACYL-COA THIOLASE, PEROXISOMAL"/>
    <property type="match status" value="1"/>
</dbReference>
<reference evidence="15" key="1">
    <citation type="submission" date="2022-07" db="EMBL/GenBank/DDBJ databases">
        <title>Phylogenomic reconstructions and comparative analyses of Kickxellomycotina fungi.</title>
        <authorList>
            <person name="Reynolds N.K."/>
            <person name="Stajich J.E."/>
            <person name="Barry K."/>
            <person name="Grigoriev I.V."/>
            <person name="Crous P."/>
            <person name="Smith M.E."/>
        </authorList>
    </citation>
    <scope>NUCLEOTIDE SEQUENCE</scope>
    <source>
        <strain evidence="15">RSA 1196</strain>
    </source>
</reference>
<dbReference type="InterPro" id="IPR020613">
    <property type="entry name" value="Thiolase_CS"/>
</dbReference>
<evidence type="ECO:0000256" key="1">
    <source>
        <dbReference type="ARBA" id="ARBA00004275"/>
    </source>
</evidence>
<feature type="active site" description="Proton acceptor" evidence="11">
    <location>
        <position position="400"/>
    </location>
</feature>
<gene>
    <name evidence="15" type="primary">POT1</name>
    <name evidence="15" type="ORF">IWQ62_001597</name>
</gene>
<evidence type="ECO:0000256" key="11">
    <source>
        <dbReference type="PIRSR" id="PIRSR000429-1"/>
    </source>
</evidence>
<dbReference type="SUPFAM" id="SSF53901">
    <property type="entry name" value="Thiolase-like"/>
    <property type="match status" value="2"/>
</dbReference>
<comment type="subcellular location">
    <subcellularLocation>
        <location evidence="1">Peroxisome</location>
    </subcellularLocation>
</comment>
<evidence type="ECO:0000256" key="10">
    <source>
        <dbReference type="ARBA" id="ARBA00047605"/>
    </source>
</evidence>
<dbReference type="PIRSF" id="PIRSF000429">
    <property type="entry name" value="Ac-CoA_Ac_transf"/>
    <property type="match status" value="1"/>
</dbReference>
<evidence type="ECO:0000256" key="9">
    <source>
        <dbReference type="ARBA" id="ARBA00023315"/>
    </source>
</evidence>
<evidence type="ECO:0000256" key="8">
    <source>
        <dbReference type="ARBA" id="ARBA00023140"/>
    </source>
</evidence>
<evidence type="ECO:0000256" key="12">
    <source>
        <dbReference type="RuleBase" id="RU003557"/>
    </source>
</evidence>
<keyword evidence="5" id="KW-0276">Fatty acid metabolism</keyword>
<dbReference type="Gene3D" id="3.40.47.10">
    <property type="match status" value="2"/>
</dbReference>
<keyword evidence="8" id="KW-0576">Peroxisome</keyword>
<accession>A0A9W8AUM8</accession>
<dbReference type="FunFam" id="3.40.47.10:FF:000010">
    <property type="entry name" value="Acetyl-CoA acetyltransferase (Thiolase)"/>
    <property type="match status" value="1"/>
</dbReference>
<evidence type="ECO:0000313" key="16">
    <source>
        <dbReference type="Proteomes" id="UP001150925"/>
    </source>
</evidence>
<keyword evidence="9 12" id="KW-0012">Acyltransferase</keyword>
<comment type="caution">
    <text evidence="15">The sequence shown here is derived from an EMBL/GenBank/DDBJ whole genome shotgun (WGS) entry which is preliminary data.</text>
</comment>
<keyword evidence="6" id="KW-0809">Transit peptide</keyword>
<dbReference type="InterPro" id="IPR020615">
    <property type="entry name" value="Thiolase_acyl_enz_int_AS"/>
</dbReference>
<dbReference type="NCBIfam" id="TIGR01930">
    <property type="entry name" value="AcCoA-C-Actrans"/>
    <property type="match status" value="1"/>
</dbReference>
<dbReference type="PROSITE" id="PS00737">
    <property type="entry name" value="THIOLASE_2"/>
    <property type="match status" value="1"/>
</dbReference>
<dbReference type="GO" id="GO:0005777">
    <property type="term" value="C:peroxisome"/>
    <property type="evidence" value="ECO:0007669"/>
    <property type="project" value="UniProtKB-SubCell"/>
</dbReference>
<dbReference type="AlphaFoldDB" id="A0A9W8AUM8"/>
<dbReference type="CDD" id="cd00751">
    <property type="entry name" value="thiolase"/>
    <property type="match status" value="1"/>
</dbReference>
<feature type="domain" description="Thiolase C-terminal" evidence="14">
    <location>
        <begin position="292"/>
        <end position="413"/>
    </location>
</feature>
<keyword evidence="4 12" id="KW-0808">Transferase</keyword>
<dbReference type="InterPro" id="IPR050215">
    <property type="entry name" value="Thiolase-like_sf_Thiolase"/>
</dbReference>
<dbReference type="EC" id="2.3.1.16" evidence="15"/>
<evidence type="ECO:0000256" key="7">
    <source>
        <dbReference type="ARBA" id="ARBA00023098"/>
    </source>
</evidence>
<dbReference type="InterPro" id="IPR020617">
    <property type="entry name" value="Thiolase_C"/>
</dbReference>
<comment type="similarity">
    <text evidence="3 12">Belongs to the thiolase-like superfamily. Thiolase family.</text>
</comment>
<feature type="domain" description="Thiolase N-terminal" evidence="13">
    <location>
        <begin position="31"/>
        <end position="283"/>
    </location>
</feature>
<keyword evidence="7" id="KW-0443">Lipid metabolism</keyword>
<dbReference type="EMBL" id="JANBPY010000273">
    <property type="protein sequence ID" value="KAJ1967847.1"/>
    <property type="molecule type" value="Genomic_DNA"/>
</dbReference>
<evidence type="ECO:0000256" key="6">
    <source>
        <dbReference type="ARBA" id="ARBA00022946"/>
    </source>
</evidence>
<dbReference type="InterPro" id="IPR002155">
    <property type="entry name" value="Thiolase"/>
</dbReference>
<comment type="pathway">
    <text evidence="2">Lipid metabolism; fatty acid metabolism.</text>
</comment>
<evidence type="ECO:0000259" key="14">
    <source>
        <dbReference type="Pfam" id="PF02803"/>
    </source>
</evidence>
<name>A0A9W8AUM8_9FUNG</name>
<dbReference type="Proteomes" id="UP001150925">
    <property type="component" value="Unassembled WGS sequence"/>
</dbReference>
<dbReference type="PANTHER" id="PTHR43853:SF8">
    <property type="entry name" value="3-KETOACYL-COA THIOLASE, PEROXISOMAL"/>
    <property type="match status" value="1"/>
</dbReference>
<feature type="active site" description="Acyl-thioester intermediate" evidence="11">
    <location>
        <position position="116"/>
    </location>
</feature>
<protein>
    <submittedName>
        <fullName evidence="15">3-ketoacyl-CoA thiolase with broad chain length specificity</fullName>
        <ecNumber evidence="15">2.3.1.16</ecNumber>
    </submittedName>
</protein>
<sequence length="414" mass="43464">MSAVNRLTQVTQHLGAGTQTTKLGAKTDNDVVIVAAVRTPIARARRGMFKDTPAEDLLAEALKSVLQRTKMDPALVDDICVGTVLTPMGGATVARMAALYAGFPERTSLLTVNRQCSSGLQAVDHIVNAIRAGQVRIGIGAGMESMSLNYAQASLDPSEKLVENAAARDCLLPMGITSENVAEKFGITRAEQDQFAASSHAKALRAQQQGWFDEEIVPVTTQVVDKEGKKHTVTVSKDEGVRSGVTAESLAKLKPAFKANGTTHAGNASQVSDGAAAVLLMTRKTAQELQLPVLGKVITSAVVGVPPKVMGIGPAFAIPKACQQAGISVQDVDVYELNEAFASQASYSVQKLGINPEKVNPKGGAIALGHPLGCTGARQIATLLPELKRQKKKVGAVTMCIGSGMGMCTIIERE</sequence>
<dbReference type="Pfam" id="PF00108">
    <property type="entry name" value="Thiolase_N"/>
    <property type="match status" value="1"/>
</dbReference>
<dbReference type="Pfam" id="PF02803">
    <property type="entry name" value="Thiolase_C"/>
    <property type="match status" value="1"/>
</dbReference>
<proteinExistence type="inferred from homology"/>
<dbReference type="OrthoDB" id="5404651at2759"/>
<dbReference type="PROSITE" id="PS00098">
    <property type="entry name" value="THIOLASE_1"/>
    <property type="match status" value="1"/>
</dbReference>
<evidence type="ECO:0000256" key="5">
    <source>
        <dbReference type="ARBA" id="ARBA00022832"/>
    </source>
</evidence>
<dbReference type="GO" id="GO:0006635">
    <property type="term" value="P:fatty acid beta-oxidation"/>
    <property type="evidence" value="ECO:0007669"/>
    <property type="project" value="TreeGrafter"/>
</dbReference>
<feature type="active site" description="Proton acceptor" evidence="11">
    <location>
        <position position="370"/>
    </location>
</feature>
<dbReference type="InterPro" id="IPR016039">
    <property type="entry name" value="Thiolase-like"/>
</dbReference>
<evidence type="ECO:0000256" key="3">
    <source>
        <dbReference type="ARBA" id="ARBA00010982"/>
    </source>
</evidence>
<dbReference type="GO" id="GO:0003988">
    <property type="term" value="F:acetyl-CoA C-acyltransferase activity"/>
    <property type="evidence" value="ECO:0007669"/>
    <property type="project" value="UniProtKB-EC"/>
</dbReference>
<evidence type="ECO:0000259" key="13">
    <source>
        <dbReference type="Pfam" id="PF00108"/>
    </source>
</evidence>
<organism evidence="15 16">
    <name type="scientific">Dispira parvispora</name>
    <dbReference type="NCBI Taxonomy" id="1520584"/>
    <lineage>
        <taxon>Eukaryota</taxon>
        <taxon>Fungi</taxon>
        <taxon>Fungi incertae sedis</taxon>
        <taxon>Zoopagomycota</taxon>
        <taxon>Kickxellomycotina</taxon>
        <taxon>Dimargaritomycetes</taxon>
        <taxon>Dimargaritales</taxon>
        <taxon>Dimargaritaceae</taxon>
        <taxon>Dispira</taxon>
    </lineage>
</organism>
<evidence type="ECO:0000256" key="2">
    <source>
        <dbReference type="ARBA" id="ARBA00004872"/>
    </source>
</evidence>
<evidence type="ECO:0000256" key="4">
    <source>
        <dbReference type="ARBA" id="ARBA00022679"/>
    </source>
</evidence>
<comment type="catalytic activity">
    <reaction evidence="10">
        <text>an acyl-CoA + acetyl-CoA = a 3-oxoacyl-CoA + CoA</text>
        <dbReference type="Rhea" id="RHEA:21564"/>
        <dbReference type="ChEBI" id="CHEBI:57287"/>
        <dbReference type="ChEBI" id="CHEBI:57288"/>
        <dbReference type="ChEBI" id="CHEBI:58342"/>
        <dbReference type="ChEBI" id="CHEBI:90726"/>
        <dbReference type="EC" id="2.3.1.16"/>
    </reaction>
</comment>